<protein>
    <recommendedName>
        <fullName evidence="4">BACON domain-containing protein</fullName>
    </recommendedName>
</protein>
<dbReference type="EMBL" id="MUGW01000021">
    <property type="protein sequence ID" value="OXA91667.1"/>
    <property type="molecule type" value="Genomic_DNA"/>
</dbReference>
<evidence type="ECO:0008006" key="4">
    <source>
        <dbReference type="Google" id="ProtNLM"/>
    </source>
</evidence>
<name>A0A226HBK8_9FLAO</name>
<dbReference type="Proteomes" id="UP000198345">
    <property type="component" value="Unassembled WGS sequence"/>
</dbReference>
<dbReference type="RefSeq" id="WP_089049892.1">
    <property type="nucleotide sequence ID" value="NZ_FXTV01000010.1"/>
</dbReference>
<proteinExistence type="predicted"/>
<dbReference type="OrthoDB" id="1351904at2"/>
<keyword evidence="3" id="KW-1185">Reference proteome</keyword>
<dbReference type="AlphaFoldDB" id="A0A226HBK8"/>
<evidence type="ECO:0000313" key="3">
    <source>
        <dbReference type="Proteomes" id="UP000198345"/>
    </source>
</evidence>
<comment type="caution">
    <text evidence="2">The sequence shown here is derived from an EMBL/GenBank/DDBJ whole genome shotgun (WGS) entry which is preliminary data.</text>
</comment>
<accession>A0A226HBK8</accession>
<feature type="signal peptide" evidence="1">
    <location>
        <begin position="1"/>
        <end position="22"/>
    </location>
</feature>
<evidence type="ECO:0000256" key="1">
    <source>
        <dbReference type="SAM" id="SignalP"/>
    </source>
</evidence>
<reference evidence="2 3" key="1">
    <citation type="submission" date="2016-11" db="EMBL/GenBank/DDBJ databases">
        <title>Whole genomes of Flavobacteriaceae.</title>
        <authorList>
            <person name="Stine C."/>
            <person name="Li C."/>
            <person name="Tadesse D."/>
        </authorList>
    </citation>
    <scope>NUCLEOTIDE SEQUENCE [LARGE SCALE GENOMIC DNA]</scope>
    <source>
        <strain evidence="2 3">DSM 18292</strain>
    </source>
</reference>
<evidence type="ECO:0000313" key="2">
    <source>
        <dbReference type="EMBL" id="OXA91667.1"/>
    </source>
</evidence>
<feature type="chain" id="PRO_5013234443" description="BACON domain-containing protein" evidence="1">
    <location>
        <begin position="23"/>
        <end position="130"/>
    </location>
</feature>
<organism evidence="2 3">
    <name type="scientific">Flavobacterium hercynium</name>
    <dbReference type="NCBI Taxonomy" id="387094"/>
    <lineage>
        <taxon>Bacteria</taxon>
        <taxon>Pseudomonadati</taxon>
        <taxon>Bacteroidota</taxon>
        <taxon>Flavobacteriia</taxon>
        <taxon>Flavobacteriales</taxon>
        <taxon>Flavobacteriaceae</taxon>
        <taxon>Flavobacterium</taxon>
    </lineage>
</organism>
<sequence length="130" mass="14807">MKKITTLLLMSFFLLISCTNQEDGKWDDNIKLSQKEVTFDSESNTVTISTKDGRWWLNQVAINQELIDISKVDAIAKDFTITNAEFQIERKEGKQIIITMNKNTTGADRRLIVGVQNGNYYDGIVVNQSK</sequence>
<gene>
    <name evidence="2" type="ORF">B0A66_11030</name>
</gene>
<keyword evidence="1" id="KW-0732">Signal</keyword>
<dbReference type="PROSITE" id="PS51257">
    <property type="entry name" value="PROKAR_LIPOPROTEIN"/>
    <property type="match status" value="1"/>
</dbReference>